<proteinExistence type="predicted"/>
<protein>
    <submittedName>
        <fullName evidence="1">Uncharacterized protein</fullName>
    </submittedName>
</protein>
<keyword evidence="2" id="KW-1185">Reference proteome</keyword>
<reference evidence="1 2" key="1">
    <citation type="journal article" date="2019" name="Int. J. Syst. Evol. Microbiol.">
        <title>The Global Catalogue of Microorganisms (GCM) 10K type strain sequencing project: providing services to taxonomists for standard genome sequencing and annotation.</title>
        <authorList>
            <consortium name="The Broad Institute Genomics Platform"/>
            <consortium name="The Broad Institute Genome Sequencing Center for Infectious Disease"/>
            <person name="Wu L."/>
            <person name="Ma J."/>
        </authorList>
    </citation>
    <scope>NUCLEOTIDE SEQUENCE [LARGE SCALE GENOMIC DNA]</scope>
    <source>
        <strain evidence="1 2">JCM 10649</strain>
    </source>
</reference>
<gene>
    <name evidence="1" type="ORF">GCM10009544_18250</name>
</gene>
<sequence>MSMAEISYPFSQSSATGGTEMVSEVQWQAMAAMWGGDRVDFRLTSESYASGALPFSASVINGRTVEVKPGRAFVGGFYYQLTASTTLTVEANPTDKARKDTLVVRADMAQGSVNLAVVKGQPSASPIAPQPKRIPGQQWEMVLYEVTVPAKDGAPQLSLRAPFDMPPAVGTPWNSRATTDFLPVGSFVHDMDNNGGDTPYEAFKGRDGYMITRHLGKSRTYAPGLANAVNVPSNGLVSKGRWRWAAPNLVYYSISIENTTTTNIRNRPDVPIAFELPQQANGVTGQILTGHMRNMDYRGGMANLMPLQAMCWPGNGSTHASIYYPNSQTVSEGFDVLRIFPGRSTIFFSGTYETNIFSE</sequence>
<comment type="caution">
    <text evidence="1">The sequence shown here is derived from an EMBL/GenBank/DDBJ whole genome shotgun (WGS) entry which is preliminary data.</text>
</comment>
<dbReference type="EMBL" id="BAAAHB010000013">
    <property type="protein sequence ID" value="GAA0455874.1"/>
    <property type="molecule type" value="Genomic_DNA"/>
</dbReference>
<evidence type="ECO:0000313" key="2">
    <source>
        <dbReference type="Proteomes" id="UP001499895"/>
    </source>
</evidence>
<name>A0ABN0ZQP2_9ACTN</name>
<organism evidence="1 2">
    <name type="scientific">Streptomyces stramineus</name>
    <dbReference type="NCBI Taxonomy" id="173861"/>
    <lineage>
        <taxon>Bacteria</taxon>
        <taxon>Bacillati</taxon>
        <taxon>Actinomycetota</taxon>
        <taxon>Actinomycetes</taxon>
        <taxon>Kitasatosporales</taxon>
        <taxon>Streptomycetaceae</taxon>
        <taxon>Streptomyces</taxon>
    </lineage>
</organism>
<accession>A0ABN0ZQP2</accession>
<evidence type="ECO:0000313" key="1">
    <source>
        <dbReference type="EMBL" id="GAA0455874.1"/>
    </source>
</evidence>
<dbReference type="Proteomes" id="UP001499895">
    <property type="component" value="Unassembled WGS sequence"/>
</dbReference>